<feature type="compositionally biased region" description="Low complexity" evidence="1">
    <location>
        <begin position="11"/>
        <end position="29"/>
    </location>
</feature>
<organism evidence="2 3">
    <name type="scientific">Meganyctiphanes norvegica</name>
    <name type="common">Northern krill</name>
    <name type="synonym">Thysanopoda norvegica</name>
    <dbReference type="NCBI Taxonomy" id="48144"/>
    <lineage>
        <taxon>Eukaryota</taxon>
        <taxon>Metazoa</taxon>
        <taxon>Ecdysozoa</taxon>
        <taxon>Arthropoda</taxon>
        <taxon>Crustacea</taxon>
        <taxon>Multicrustacea</taxon>
        <taxon>Malacostraca</taxon>
        <taxon>Eumalacostraca</taxon>
        <taxon>Eucarida</taxon>
        <taxon>Euphausiacea</taxon>
        <taxon>Euphausiidae</taxon>
        <taxon>Meganyctiphanes</taxon>
    </lineage>
</organism>
<feature type="region of interest" description="Disordered" evidence="1">
    <location>
        <begin position="1"/>
        <end position="30"/>
    </location>
</feature>
<sequence>EAKVYEDLMQSSTINSRSSSQDCSISRTDSTSDDFITRIIAPYELPTVPSIVDNDPSSISSNDYSEFYSSMDSWTLQIRNLCMEEGSHTNSQGSQTSISQLSNTASSGYQSVSYSHPSSPINSALRKEKFTTYQENKLEKMLDARKVLAKTLQDVHPPPPESPRGQSSSSQPGSKQQSRRISLQALPRAATHIQSKGIVSSSPIHSRSIEDLSSVRRRRVRYIRAASSSSDDDKDSSTERHHPRKHRVAKSSSSSARPESSSSATALGQTHQLQTRKIYSRKERRYRSCDRDDYDLDDSKDDHYRNTANKDEVDSTTRMQNNAHNLTKKEVMVENVNDSQNILVAQEHQMKEIVERL</sequence>
<evidence type="ECO:0000313" key="2">
    <source>
        <dbReference type="EMBL" id="CAL4181973.1"/>
    </source>
</evidence>
<accession>A0AAV2SGV1</accession>
<feature type="compositionally biased region" description="Basic and acidic residues" evidence="1">
    <location>
        <begin position="300"/>
        <end position="315"/>
    </location>
</feature>
<proteinExistence type="predicted"/>
<feature type="compositionally biased region" description="Polar residues" evidence="1">
    <location>
        <begin position="267"/>
        <end position="277"/>
    </location>
</feature>
<name>A0AAV2SGV1_MEGNR</name>
<dbReference type="Proteomes" id="UP001497623">
    <property type="component" value="Unassembled WGS sequence"/>
</dbReference>
<dbReference type="EMBL" id="CAXKWB010059437">
    <property type="protein sequence ID" value="CAL4181973.1"/>
    <property type="molecule type" value="Genomic_DNA"/>
</dbReference>
<gene>
    <name evidence="2" type="ORF">MNOR_LOCUS35485</name>
</gene>
<reference evidence="2 3" key="1">
    <citation type="submission" date="2024-05" db="EMBL/GenBank/DDBJ databases">
        <authorList>
            <person name="Wallberg A."/>
        </authorList>
    </citation>
    <scope>NUCLEOTIDE SEQUENCE [LARGE SCALE GENOMIC DNA]</scope>
</reference>
<feature type="region of interest" description="Disordered" evidence="1">
    <location>
        <begin position="153"/>
        <end position="182"/>
    </location>
</feature>
<feature type="region of interest" description="Disordered" evidence="1">
    <location>
        <begin position="223"/>
        <end position="316"/>
    </location>
</feature>
<feature type="non-terminal residue" evidence="2">
    <location>
        <position position="1"/>
    </location>
</feature>
<evidence type="ECO:0000256" key="1">
    <source>
        <dbReference type="SAM" id="MobiDB-lite"/>
    </source>
</evidence>
<comment type="caution">
    <text evidence="2">The sequence shown here is derived from an EMBL/GenBank/DDBJ whole genome shotgun (WGS) entry which is preliminary data.</text>
</comment>
<feature type="compositionally biased region" description="Low complexity" evidence="1">
    <location>
        <begin position="250"/>
        <end position="266"/>
    </location>
</feature>
<evidence type="ECO:0000313" key="3">
    <source>
        <dbReference type="Proteomes" id="UP001497623"/>
    </source>
</evidence>
<keyword evidence="3" id="KW-1185">Reference proteome</keyword>
<dbReference type="AlphaFoldDB" id="A0AAV2SGV1"/>
<protein>
    <submittedName>
        <fullName evidence="2">Uncharacterized protein</fullName>
    </submittedName>
</protein>
<feature type="non-terminal residue" evidence="2">
    <location>
        <position position="357"/>
    </location>
</feature>
<feature type="compositionally biased region" description="Low complexity" evidence="1">
    <location>
        <begin position="163"/>
        <end position="180"/>
    </location>
</feature>